<keyword evidence="7 9" id="KW-1133">Transmembrane helix</keyword>
<evidence type="ECO:0000256" key="7">
    <source>
        <dbReference type="ARBA" id="ARBA00022989"/>
    </source>
</evidence>
<evidence type="ECO:0000313" key="10">
    <source>
        <dbReference type="EMBL" id="TWD92508.1"/>
    </source>
</evidence>
<keyword evidence="5 9" id="KW-0812">Transmembrane</keyword>
<accession>A0A561CNW3</accession>
<protein>
    <submittedName>
        <fullName evidence="10">2-keto-3-deoxygluconate permease</fullName>
    </submittedName>
</protein>
<feature type="transmembrane region" description="Helical" evidence="9">
    <location>
        <begin position="41"/>
        <end position="61"/>
    </location>
</feature>
<feature type="transmembrane region" description="Helical" evidence="9">
    <location>
        <begin position="195"/>
        <end position="217"/>
    </location>
</feature>
<feature type="transmembrane region" description="Helical" evidence="9">
    <location>
        <begin position="223"/>
        <end position="245"/>
    </location>
</feature>
<comment type="caution">
    <text evidence="10">The sequence shown here is derived from an EMBL/GenBank/DDBJ whole genome shotgun (WGS) entry which is preliminary data.</text>
</comment>
<gene>
    <name evidence="10" type="ORF">FB550_11761</name>
</gene>
<feature type="transmembrane region" description="Helical" evidence="9">
    <location>
        <begin position="140"/>
        <end position="161"/>
    </location>
</feature>
<feature type="transmembrane region" description="Helical" evidence="9">
    <location>
        <begin position="291"/>
        <end position="310"/>
    </location>
</feature>
<dbReference type="Proteomes" id="UP000319671">
    <property type="component" value="Unassembled WGS sequence"/>
</dbReference>
<feature type="transmembrane region" description="Helical" evidence="9">
    <location>
        <begin position="81"/>
        <end position="99"/>
    </location>
</feature>
<evidence type="ECO:0000256" key="1">
    <source>
        <dbReference type="ARBA" id="ARBA00006430"/>
    </source>
</evidence>
<keyword evidence="2" id="KW-0813">Transport</keyword>
<sequence>MKLKAAIDKFPAGMMLIPLLLGAVIRTFFPNVFDMPEFKSSFTGGLLTGTTALLGGFYICLGSTIRFNATGYILKKGGSLWLGKIGTSFLIAFLIKAIFPDQNNLFLGLSALAIVAAFSDTNGAIYMALMGQLGKKQEDIAAYSLMSLESGPFFTMLILGATGLASFPVTAFVFTIIPLVLGMILGNLDEKMREFLSVGESLFIPFLGLAIGCGINLGNLFKAGLSGILLGLAVVVVTGIVLVILDFVTGGDGVGGMAAATTAGNAAAVPLAVAAVQPIYSEVAASATLQVSAAVIVTAVLVPIMTTWYAKRVEKRKAQSANNVVA</sequence>
<dbReference type="InterPro" id="IPR004684">
    <property type="entry name" value="2keto-3dGluconate_permease"/>
</dbReference>
<proteinExistence type="inferred from homology"/>
<keyword evidence="3" id="KW-1003">Cell membrane</keyword>
<evidence type="ECO:0000256" key="8">
    <source>
        <dbReference type="ARBA" id="ARBA00023136"/>
    </source>
</evidence>
<evidence type="ECO:0000256" key="3">
    <source>
        <dbReference type="ARBA" id="ARBA00022475"/>
    </source>
</evidence>
<name>A0A561CNW3_9BACI</name>
<keyword evidence="6" id="KW-0769">Symport</keyword>
<evidence type="ECO:0000256" key="9">
    <source>
        <dbReference type="SAM" id="Phobius"/>
    </source>
</evidence>
<feature type="transmembrane region" description="Helical" evidence="9">
    <location>
        <begin position="167"/>
        <end position="188"/>
    </location>
</feature>
<keyword evidence="4" id="KW-0762">Sugar transport</keyword>
<organism evidence="10 11">
    <name type="scientific">Neobacillus bataviensis</name>
    <dbReference type="NCBI Taxonomy" id="220685"/>
    <lineage>
        <taxon>Bacteria</taxon>
        <taxon>Bacillati</taxon>
        <taxon>Bacillota</taxon>
        <taxon>Bacilli</taxon>
        <taxon>Bacillales</taxon>
        <taxon>Bacillaceae</taxon>
        <taxon>Neobacillus</taxon>
    </lineage>
</organism>
<evidence type="ECO:0000256" key="2">
    <source>
        <dbReference type="ARBA" id="ARBA00022448"/>
    </source>
</evidence>
<dbReference type="RefSeq" id="WP_144567791.1">
    <property type="nucleotide sequence ID" value="NZ_VIVN01000017.1"/>
</dbReference>
<keyword evidence="8 9" id="KW-0472">Membrane</keyword>
<evidence type="ECO:0000313" key="11">
    <source>
        <dbReference type="Proteomes" id="UP000319671"/>
    </source>
</evidence>
<dbReference type="Pfam" id="PF03812">
    <property type="entry name" value="KdgT"/>
    <property type="match status" value="1"/>
</dbReference>
<evidence type="ECO:0000256" key="4">
    <source>
        <dbReference type="ARBA" id="ARBA00022597"/>
    </source>
</evidence>
<feature type="transmembrane region" description="Helical" evidence="9">
    <location>
        <begin position="12"/>
        <end position="29"/>
    </location>
</feature>
<feature type="transmembrane region" description="Helical" evidence="9">
    <location>
        <begin position="257"/>
        <end position="279"/>
    </location>
</feature>
<comment type="similarity">
    <text evidence="1">Belongs to the KdgT transporter family.</text>
</comment>
<dbReference type="GO" id="GO:0015649">
    <property type="term" value="F:2-keto-3-deoxygluconate:proton symporter activity"/>
    <property type="evidence" value="ECO:0007669"/>
    <property type="project" value="InterPro"/>
</dbReference>
<feature type="transmembrane region" description="Helical" evidence="9">
    <location>
        <begin position="105"/>
        <end position="128"/>
    </location>
</feature>
<dbReference type="AlphaFoldDB" id="A0A561CNW3"/>
<evidence type="ECO:0000256" key="6">
    <source>
        <dbReference type="ARBA" id="ARBA00022847"/>
    </source>
</evidence>
<reference evidence="10 11" key="1">
    <citation type="submission" date="2019-06" db="EMBL/GenBank/DDBJ databases">
        <title>Sorghum-associated microbial communities from plants grown in Nebraska, USA.</title>
        <authorList>
            <person name="Schachtman D."/>
        </authorList>
    </citation>
    <scope>NUCLEOTIDE SEQUENCE [LARGE SCALE GENOMIC DNA]</scope>
    <source>
        <strain evidence="10 11">2482</strain>
    </source>
</reference>
<dbReference type="GO" id="GO:0016020">
    <property type="term" value="C:membrane"/>
    <property type="evidence" value="ECO:0007669"/>
    <property type="project" value="InterPro"/>
</dbReference>
<dbReference type="EMBL" id="VIVN01000017">
    <property type="protein sequence ID" value="TWD92508.1"/>
    <property type="molecule type" value="Genomic_DNA"/>
</dbReference>
<keyword evidence="11" id="KW-1185">Reference proteome</keyword>
<evidence type="ECO:0000256" key="5">
    <source>
        <dbReference type="ARBA" id="ARBA00022692"/>
    </source>
</evidence>